<sequence>MDAALVWKEMGADLTLENLSLVQDDTLKTAVVLSLFIDRRAEADDELPDNTSDRRGWWADTFAEVNGDRIGSRLWLLSREKHVPSVPIRAREYAEEALAWFVEDGVAESVSVETWWVRRGVLGLLVKMYRPNAPAIEFKFDYLWENI</sequence>
<evidence type="ECO:0000313" key="2">
    <source>
        <dbReference type="EMBL" id="TDT86391.1"/>
    </source>
</evidence>
<dbReference type="Proteomes" id="UP000055611">
    <property type="component" value="Chromosome"/>
</dbReference>
<dbReference type="OrthoDB" id="5677166at2"/>
<proteinExistence type="predicted"/>
<reference evidence="2 4" key="2">
    <citation type="submission" date="2019-03" db="EMBL/GenBank/DDBJ databases">
        <title>Genomic Encyclopedia of Type Strains, Phase IV (KMG-IV): sequencing the most valuable type-strain genomes for metagenomic binning, comparative biology and taxonomic classification.</title>
        <authorList>
            <person name="Goeker M."/>
        </authorList>
    </citation>
    <scope>NUCLEOTIDE SEQUENCE [LARGE SCALE GENOMIC DNA]</scope>
    <source>
        <strain evidence="2 4">DSM 101483</strain>
    </source>
</reference>
<dbReference type="EMBL" id="CP014206">
    <property type="protein sequence ID" value="AMK09657.1"/>
    <property type="molecule type" value="Genomic_DNA"/>
</dbReference>
<dbReference type="KEGG" id="dej:AWY79_00305"/>
<dbReference type="InterPro" id="IPR010877">
    <property type="entry name" value="Phage_Mu_Gp46"/>
</dbReference>
<name>A0A140D8Z0_9BACT</name>
<dbReference type="AlphaFoldDB" id="A0A140D8Z0"/>
<gene>
    <name evidence="1" type="ORF">AWY79_00305</name>
    <name evidence="2" type="ORF">EDC59_11367</name>
</gene>
<dbReference type="Proteomes" id="UP000295506">
    <property type="component" value="Unassembled WGS sequence"/>
</dbReference>
<keyword evidence="3" id="KW-1185">Reference proteome</keyword>
<dbReference type="EMBL" id="SOBK01000013">
    <property type="protein sequence ID" value="TDT86391.1"/>
    <property type="molecule type" value="Genomic_DNA"/>
</dbReference>
<protein>
    <submittedName>
        <fullName evidence="2">Phage gp46-like protein</fullName>
    </submittedName>
</protein>
<evidence type="ECO:0000313" key="4">
    <source>
        <dbReference type="Proteomes" id="UP000295506"/>
    </source>
</evidence>
<reference evidence="1 3" key="1">
    <citation type="journal article" date="2016" name="Front. Microbiol.">
        <title>Genome Sequence of the Piezophilic, Mesophilic Sulfate-Reducing Bacterium Desulfovibrio indicus J2T.</title>
        <authorList>
            <person name="Cao J."/>
            <person name="Maignien L."/>
            <person name="Shao Z."/>
            <person name="Alain K."/>
            <person name="Jebbar M."/>
        </authorList>
    </citation>
    <scope>NUCLEOTIDE SEQUENCE [LARGE SCALE GENOMIC DNA]</scope>
    <source>
        <strain evidence="1 3">J2</strain>
    </source>
</reference>
<evidence type="ECO:0000313" key="1">
    <source>
        <dbReference type="EMBL" id="AMK09657.1"/>
    </source>
</evidence>
<dbReference type="RefSeq" id="WP_066798983.1">
    <property type="nucleotide sequence ID" value="NZ_CP014206.1"/>
</dbReference>
<organism evidence="2 4">
    <name type="scientific">Pseudodesulfovibrio indicus</name>
    <dbReference type="NCBI Taxonomy" id="1716143"/>
    <lineage>
        <taxon>Bacteria</taxon>
        <taxon>Pseudomonadati</taxon>
        <taxon>Thermodesulfobacteriota</taxon>
        <taxon>Desulfovibrionia</taxon>
        <taxon>Desulfovibrionales</taxon>
        <taxon>Desulfovibrionaceae</taxon>
    </lineage>
</organism>
<accession>A0A140D8Z0</accession>
<dbReference type="Pfam" id="PF07409">
    <property type="entry name" value="GP46"/>
    <property type="match status" value="1"/>
</dbReference>
<evidence type="ECO:0000313" key="3">
    <source>
        <dbReference type="Proteomes" id="UP000055611"/>
    </source>
</evidence>